<sequence>MHSPVNPIRLSKAAAGQLMQLRQMTSIGNWTVLCRWALCRSLAEPTNPAPVSIAADSTLEMSGRVLGGPVGDILLKALRQRCHESGLSPDHRETLATQLQLHLHRGIHYLAGDPNIQSTESLMALVSDNLKSVQASMS</sequence>
<dbReference type="InterPro" id="IPR038472">
    <property type="entry name" value="DndE_sf"/>
</dbReference>
<name>A0A1Z3HFT7_9CYAN</name>
<dbReference type="KEGG" id="hhg:XM38_000680"/>
<dbReference type="EMBL" id="CP021983">
    <property type="protein sequence ID" value="ASC69142.1"/>
    <property type="molecule type" value="Genomic_DNA"/>
</dbReference>
<proteinExistence type="predicted"/>
<dbReference type="Pfam" id="PF08870">
    <property type="entry name" value="DndE"/>
    <property type="match status" value="1"/>
</dbReference>
<dbReference type="STRING" id="1641165.XM38_02800"/>
<organism evidence="1 2">
    <name type="scientific">Halomicronema hongdechloris C2206</name>
    <dbReference type="NCBI Taxonomy" id="1641165"/>
    <lineage>
        <taxon>Bacteria</taxon>
        <taxon>Bacillati</taxon>
        <taxon>Cyanobacteriota</taxon>
        <taxon>Cyanophyceae</taxon>
        <taxon>Nodosilineales</taxon>
        <taxon>Nodosilineaceae</taxon>
        <taxon>Halomicronema</taxon>
    </lineage>
</organism>
<dbReference type="OrthoDB" id="512647at2"/>
<evidence type="ECO:0008006" key="3">
    <source>
        <dbReference type="Google" id="ProtNLM"/>
    </source>
</evidence>
<dbReference type="RefSeq" id="WP_088431465.1">
    <property type="nucleotide sequence ID" value="NZ_CP021983.2"/>
</dbReference>
<dbReference type="Gene3D" id="1.10.1220.160">
    <property type="entry name" value="DNA sulphur modification protein DndE"/>
    <property type="match status" value="1"/>
</dbReference>
<dbReference type="AlphaFoldDB" id="A0A1Z3HFT7"/>
<dbReference type="Proteomes" id="UP000191901">
    <property type="component" value="Chromosome"/>
</dbReference>
<accession>A0A1Z3HFT7</accession>
<dbReference type="InterPro" id="IPR014969">
    <property type="entry name" value="DNA_S_DndE"/>
</dbReference>
<evidence type="ECO:0000313" key="1">
    <source>
        <dbReference type="EMBL" id="ASC69142.1"/>
    </source>
</evidence>
<evidence type="ECO:0000313" key="2">
    <source>
        <dbReference type="Proteomes" id="UP000191901"/>
    </source>
</evidence>
<protein>
    <recommendedName>
        <fullName evidence="3">DNA sulfur modification protein DndE</fullName>
    </recommendedName>
</protein>
<dbReference type="NCBIfam" id="TIGR03184">
    <property type="entry name" value="DNA_S_dndE"/>
    <property type="match status" value="1"/>
</dbReference>
<reference evidence="1 2" key="1">
    <citation type="journal article" date="2016" name="Biochim. Biophys. Acta">
        <title>Characterization of red-shifted phycobilisomes isolated from the chlorophyll f-containing cyanobacterium Halomicronema hongdechloris.</title>
        <authorList>
            <person name="Li Y."/>
            <person name="Lin Y."/>
            <person name="Garvey C.J."/>
            <person name="Birch D."/>
            <person name="Corkery R.W."/>
            <person name="Loughlin P.C."/>
            <person name="Scheer H."/>
            <person name="Willows R.D."/>
            <person name="Chen M."/>
        </authorList>
    </citation>
    <scope>NUCLEOTIDE SEQUENCE [LARGE SCALE GENOMIC DNA]</scope>
    <source>
        <strain evidence="1 2">C2206</strain>
    </source>
</reference>
<keyword evidence="2" id="KW-1185">Reference proteome</keyword>
<gene>
    <name evidence="1" type="ORF">XM38_000680</name>
</gene>